<accession>A0A436ZSC7</accession>
<gene>
    <name evidence="1" type="ORF">DFL_009687</name>
</gene>
<dbReference type="EMBL" id="SAEB01000012">
    <property type="protein sequence ID" value="RVD81840.1"/>
    <property type="molecule type" value="Genomic_DNA"/>
</dbReference>
<sequence length="85" mass="9816">MPYSIVAEEIVLNPLRFFEYQLKDIRKDCIAKSLAVKTKVSCVSKLFKEINQYLPANLKDAGVMEGCKAMFWEKNELSEALIEKR</sequence>
<dbReference type="VEuPathDB" id="FungiDB:DFL_009687"/>
<comment type="caution">
    <text evidence="1">The sequence shown here is derived from an EMBL/GenBank/DDBJ whole genome shotgun (WGS) entry which is preliminary data.</text>
</comment>
<name>A0A436ZSC7_ARTFL</name>
<reference evidence="1 2" key="1">
    <citation type="submission" date="2019-01" db="EMBL/GenBank/DDBJ databases">
        <title>Intercellular communication is required for trap formation in the nematode-trapping fungus Duddingtonia flagrans.</title>
        <authorList>
            <person name="Youssar L."/>
            <person name="Wernet V."/>
            <person name="Hensel N."/>
            <person name="Hildebrandt H.-G."/>
            <person name="Fischer R."/>
        </authorList>
    </citation>
    <scope>NUCLEOTIDE SEQUENCE [LARGE SCALE GENOMIC DNA]</scope>
    <source>
        <strain evidence="1 2">CBS H-5679</strain>
    </source>
</reference>
<dbReference type="Proteomes" id="UP000283090">
    <property type="component" value="Unassembled WGS sequence"/>
</dbReference>
<evidence type="ECO:0000313" key="1">
    <source>
        <dbReference type="EMBL" id="RVD81840.1"/>
    </source>
</evidence>
<dbReference type="RefSeq" id="XP_067487384.1">
    <property type="nucleotide sequence ID" value="XM_067639612.1"/>
</dbReference>
<dbReference type="AlphaFoldDB" id="A0A436ZSC7"/>
<organism evidence="1 2">
    <name type="scientific">Arthrobotrys flagrans</name>
    <name type="common">Nematode-trapping fungus</name>
    <name type="synonym">Trichothecium flagrans</name>
    <dbReference type="NCBI Taxonomy" id="97331"/>
    <lineage>
        <taxon>Eukaryota</taxon>
        <taxon>Fungi</taxon>
        <taxon>Dikarya</taxon>
        <taxon>Ascomycota</taxon>
        <taxon>Pezizomycotina</taxon>
        <taxon>Orbiliomycetes</taxon>
        <taxon>Orbiliales</taxon>
        <taxon>Orbiliaceae</taxon>
        <taxon>Arthrobotrys</taxon>
    </lineage>
</organism>
<proteinExistence type="predicted"/>
<keyword evidence="2" id="KW-1185">Reference proteome</keyword>
<protein>
    <submittedName>
        <fullName evidence="1">Uncharacterized protein</fullName>
    </submittedName>
</protein>
<dbReference type="GeneID" id="93591998"/>
<evidence type="ECO:0000313" key="2">
    <source>
        <dbReference type="Proteomes" id="UP000283090"/>
    </source>
</evidence>